<dbReference type="WBParaSite" id="jg26044">
    <property type="protein sequence ID" value="jg26044"/>
    <property type="gene ID" value="jg26044"/>
</dbReference>
<evidence type="ECO:0000313" key="2">
    <source>
        <dbReference type="WBParaSite" id="jg26044"/>
    </source>
</evidence>
<proteinExistence type="predicted"/>
<dbReference type="Gene3D" id="1.20.58.1520">
    <property type="match status" value="1"/>
</dbReference>
<dbReference type="Proteomes" id="UP000887574">
    <property type="component" value="Unplaced"/>
</dbReference>
<organism evidence="1 2">
    <name type="scientific">Ditylenchus dipsaci</name>
    <dbReference type="NCBI Taxonomy" id="166011"/>
    <lineage>
        <taxon>Eukaryota</taxon>
        <taxon>Metazoa</taxon>
        <taxon>Ecdysozoa</taxon>
        <taxon>Nematoda</taxon>
        <taxon>Chromadorea</taxon>
        <taxon>Rhabditida</taxon>
        <taxon>Tylenchina</taxon>
        <taxon>Tylenchomorpha</taxon>
        <taxon>Sphaerularioidea</taxon>
        <taxon>Anguinidae</taxon>
        <taxon>Anguininae</taxon>
        <taxon>Ditylenchus</taxon>
    </lineage>
</organism>
<name>A0A915E1U6_9BILA</name>
<reference evidence="2" key="1">
    <citation type="submission" date="2022-11" db="UniProtKB">
        <authorList>
            <consortium name="WormBaseParasite"/>
        </authorList>
    </citation>
    <scope>IDENTIFICATION</scope>
</reference>
<dbReference type="AlphaFoldDB" id="A0A915E1U6"/>
<keyword evidence="1" id="KW-1185">Reference proteome</keyword>
<accession>A0A915E1U6</accession>
<protein>
    <submittedName>
        <fullName evidence="2">Protein regulator of cytokinesis 1</fullName>
    </submittedName>
</protein>
<sequence>MSVDDSVAQLIMRIHSSMDRLRQIWDGVGMDQKTRDCRTQTAYIHFYTLLDDIVQAEEDMASGVASDIEAHRLAVADLRSMFQMPKFNEERYAPGSISLLKALDKELSMLSKRRDEVVASQVQEYEMVRELCFRLDIDPPVHKDISLNILPKNELKELENRRKEMCKQVNHRLKTAVHLQSMCRKMYTPVRKSVTCTAEQENLLNTDFTVPFSIVSDVVLQALEDLHQYLETEYNSWLDQISFQYAELMIQLKELSTKCVCSDQYSKVYPDNFDIENQSLEDIEKLSAEMVAIMEEKLELEHQASCPNFYNNRGGQLNVFLKRQKQIAVAVPQALKELNHAVHMYLEEEDNAVEDLLVEEGILPEEYVQYLIKQHEDHKQLRLKKLESSAKCVAGQITTPFKSPASRRILATTQALTLSQPPESLD</sequence>
<dbReference type="Pfam" id="PF03999">
    <property type="entry name" value="MAP65_ASE1"/>
    <property type="match status" value="1"/>
</dbReference>
<evidence type="ECO:0000313" key="1">
    <source>
        <dbReference type="Proteomes" id="UP000887574"/>
    </source>
</evidence>